<dbReference type="AlphaFoldDB" id="A0AAE7B8N5"/>
<sequence length="85" mass="10001">MNSYFNILIKLLIFLIILILILMTLFFANIINFNFDDFKNDNSLKNYKKSSEELSDEKIKKINDSLEKREERIKALKEIGKKLGG</sequence>
<protein>
    <submittedName>
        <fullName evidence="2">Uncharacterized protein</fullName>
    </submittedName>
</protein>
<name>A0AAE7B8N5_9BACT</name>
<accession>A0AAE7B8N5</accession>
<feature type="transmembrane region" description="Helical" evidence="1">
    <location>
        <begin position="7"/>
        <end position="31"/>
    </location>
</feature>
<organism evidence="2 3">
    <name type="scientific">Arcobacter venerupis</name>
    <dbReference type="NCBI Taxonomy" id="1054033"/>
    <lineage>
        <taxon>Bacteria</taxon>
        <taxon>Pseudomonadati</taxon>
        <taxon>Campylobacterota</taxon>
        <taxon>Epsilonproteobacteria</taxon>
        <taxon>Campylobacterales</taxon>
        <taxon>Arcobacteraceae</taxon>
        <taxon>Arcobacter</taxon>
    </lineage>
</organism>
<proteinExistence type="predicted"/>
<keyword evidence="1" id="KW-0812">Transmembrane</keyword>
<keyword evidence="3" id="KW-1185">Reference proteome</keyword>
<reference evidence="2 3" key="1">
    <citation type="submission" date="2020-05" db="EMBL/GenBank/DDBJ databases">
        <title>Complete genome sequencing of Campylobacter and Arcobacter type strains.</title>
        <authorList>
            <person name="Miller W.G."/>
            <person name="Yee E."/>
        </authorList>
    </citation>
    <scope>NUCLEOTIDE SEQUENCE [LARGE SCALE GENOMIC DNA]</scope>
    <source>
        <strain evidence="2 3">LMG 26156</strain>
    </source>
</reference>
<evidence type="ECO:0000256" key="1">
    <source>
        <dbReference type="SAM" id="Phobius"/>
    </source>
</evidence>
<evidence type="ECO:0000313" key="2">
    <source>
        <dbReference type="EMBL" id="QKF66636.1"/>
    </source>
</evidence>
<keyword evidence="1" id="KW-1133">Transmembrane helix</keyword>
<dbReference type="RefSeq" id="WP_128358911.1">
    <property type="nucleotide sequence ID" value="NZ_CP053840.1"/>
</dbReference>
<dbReference type="EMBL" id="CP053840">
    <property type="protein sequence ID" value="QKF66636.1"/>
    <property type="molecule type" value="Genomic_DNA"/>
</dbReference>
<evidence type="ECO:0000313" key="3">
    <source>
        <dbReference type="Proteomes" id="UP000503482"/>
    </source>
</evidence>
<dbReference type="Proteomes" id="UP000503482">
    <property type="component" value="Chromosome"/>
</dbReference>
<dbReference type="KEGG" id="avp:AVENP_1081"/>
<gene>
    <name evidence="2" type="ORF">AVENP_1081</name>
</gene>
<keyword evidence="1" id="KW-0472">Membrane</keyword>